<sequence length="141" mass="16240">MGQELMSRFTVAAGGPPASVSATNLGFSLEKEKGTPIIYDYDEMRDRLRSGPGRMVLRESTNNGYPVLVLDRSRLAMITDRGWRCIRTENPWVGDSHSVHYQTFQVHVRAWKVGEVFVKKVRRLVSPRVQVFRCVMRRTRK</sequence>
<accession>A0ABU6TEN9</accession>
<evidence type="ECO:0000313" key="1">
    <source>
        <dbReference type="EMBL" id="MED6146423.1"/>
    </source>
</evidence>
<proteinExistence type="predicted"/>
<dbReference type="EMBL" id="JASCZI010090780">
    <property type="protein sequence ID" value="MED6146423.1"/>
    <property type="molecule type" value="Genomic_DNA"/>
</dbReference>
<protein>
    <recommendedName>
        <fullName evidence="3">SH2 domain-containing protein</fullName>
    </recommendedName>
</protein>
<comment type="caution">
    <text evidence="1">The sequence shown here is derived from an EMBL/GenBank/DDBJ whole genome shotgun (WGS) entry which is preliminary data.</text>
</comment>
<dbReference type="Proteomes" id="UP001341840">
    <property type="component" value="Unassembled WGS sequence"/>
</dbReference>
<organism evidence="1 2">
    <name type="scientific">Stylosanthes scabra</name>
    <dbReference type="NCBI Taxonomy" id="79078"/>
    <lineage>
        <taxon>Eukaryota</taxon>
        <taxon>Viridiplantae</taxon>
        <taxon>Streptophyta</taxon>
        <taxon>Embryophyta</taxon>
        <taxon>Tracheophyta</taxon>
        <taxon>Spermatophyta</taxon>
        <taxon>Magnoliopsida</taxon>
        <taxon>eudicotyledons</taxon>
        <taxon>Gunneridae</taxon>
        <taxon>Pentapetalae</taxon>
        <taxon>rosids</taxon>
        <taxon>fabids</taxon>
        <taxon>Fabales</taxon>
        <taxon>Fabaceae</taxon>
        <taxon>Papilionoideae</taxon>
        <taxon>50 kb inversion clade</taxon>
        <taxon>dalbergioids sensu lato</taxon>
        <taxon>Dalbergieae</taxon>
        <taxon>Pterocarpus clade</taxon>
        <taxon>Stylosanthes</taxon>
    </lineage>
</organism>
<evidence type="ECO:0000313" key="2">
    <source>
        <dbReference type="Proteomes" id="UP001341840"/>
    </source>
</evidence>
<gene>
    <name evidence="1" type="ORF">PIB30_034337</name>
</gene>
<evidence type="ECO:0008006" key="3">
    <source>
        <dbReference type="Google" id="ProtNLM"/>
    </source>
</evidence>
<keyword evidence="2" id="KW-1185">Reference proteome</keyword>
<reference evidence="1 2" key="1">
    <citation type="journal article" date="2023" name="Plants (Basel)">
        <title>Bridging the Gap: Combining Genomics and Transcriptomics Approaches to Understand Stylosanthes scabra, an Orphan Legume from the Brazilian Caatinga.</title>
        <authorList>
            <person name="Ferreira-Neto J.R.C."/>
            <person name="da Silva M.D."/>
            <person name="Binneck E."/>
            <person name="de Melo N.F."/>
            <person name="da Silva R.H."/>
            <person name="de Melo A.L.T.M."/>
            <person name="Pandolfi V."/>
            <person name="Bustamante F.O."/>
            <person name="Brasileiro-Vidal A.C."/>
            <person name="Benko-Iseppon A.M."/>
        </authorList>
    </citation>
    <scope>NUCLEOTIDE SEQUENCE [LARGE SCALE GENOMIC DNA]</scope>
    <source>
        <tissue evidence="1">Leaves</tissue>
    </source>
</reference>
<name>A0ABU6TEN9_9FABA</name>